<organism evidence="2 3">
    <name type="scientific">Neolentinus lepideus HHB14362 ss-1</name>
    <dbReference type="NCBI Taxonomy" id="1314782"/>
    <lineage>
        <taxon>Eukaryota</taxon>
        <taxon>Fungi</taxon>
        <taxon>Dikarya</taxon>
        <taxon>Basidiomycota</taxon>
        <taxon>Agaricomycotina</taxon>
        <taxon>Agaricomycetes</taxon>
        <taxon>Gloeophyllales</taxon>
        <taxon>Gloeophyllaceae</taxon>
        <taxon>Neolentinus</taxon>
    </lineage>
</organism>
<protein>
    <submittedName>
        <fullName evidence="2">Uncharacterized protein</fullName>
    </submittedName>
</protein>
<dbReference type="AlphaFoldDB" id="A0A165RG51"/>
<evidence type="ECO:0000313" key="2">
    <source>
        <dbReference type="EMBL" id="KZT23761.1"/>
    </source>
</evidence>
<keyword evidence="3" id="KW-1185">Reference proteome</keyword>
<dbReference type="Proteomes" id="UP000076761">
    <property type="component" value="Unassembled WGS sequence"/>
</dbReference>
<evidence type="ECO:0000313" key="3">
    <source>
        <dbReference type="Proteomes" id="UP000076761"/>
    </source>
</evidence>
<evidence type="ECO:0000256" key="1">
    <source>
        <dbReference type="SAM" id="MobiDB-lite"/>
    </source>
</evidence>
<accession>A0A165RG51</accession>
<dbReference type="PROSITE" id="PS51257">
    <property type="entry name" value="PROKAR_LIPOPROTEIN"/>
    <property type="match status" value="1"/>
</dbReference>
<reference evidence="2 3" key="1">
    <citation type="journal article" date="2016" name="Mol. Biol. Evol.">
        <title>Comparative Genomics of Early-Diverging Mushroom-Forming Fungi Provides Insights into the Origins of Lignocellulose Decay Capabilities.</title>
        <authorList>
            <person name="Nagy L.G."/>
            <person name="Riley R."/>
            <person name="Tritt A."/>
            <person name="Adam C."/>
            <person name="Daum C."/>
            <person name="Floudas D."/>
            <person name="Sun H."/>
            <person name="Yadav J.S."/>
            <person name="Pangilinan J."/>
            <person name="Larsson K.H."/>
            <person name="Matsuura K."/>
            <person name="Barry K."/>
            <person name="Labutti K."/>
            <person name="Kuo R."/>
            <person name="Ohm R.A."/>
            <person name="Bhattacharya S.S."/>
            <person name="Shirouzu T."/>
            <person name="Yoshinaga Y."/>
            <person name="Martin F.M."/>
            <person name="Grigoriev I.V."/>
            <person name="Hibbett D.S."/>
        </authorList>
    </citation>
    <scope>NUCLEOTIDE SEQUENCE [LARGE SCALE GENOMIC DNA]</scope>
    <source>
        <strain evidence="2 3">HHB14362 ss-1</strain>
    </source>
</reference>
<name>A0A165RG51_9AGAM</name>
<dbReference type="InParanoid" id="A0A165RG51"/>
<feature type="region of interest" description="Disordered" evidence="1">
    <location>
        <begin position="48"/>
        <end position="68"/>
    </location>
</feature>
<proteinExistence type="predicted"/>
<sequence length="68" mass="7423">MPKQMSNSNLAMMSLLSCHVDPSLSLCTRTYTAGVVVFLQNVGENAEMGTSDVNRRQLTIGQPRPDPL</sequence>
<gene>
    <name evidence="2" type="ORF">NEOLEDRAFT_1135869</name>
</gene>
<dbReference type="EMBL" id="KV425582">
    <property type="protein sequence ID" value="KZT23761.1"/>
    <property type="molecule type" value="Genomic_DNA"/>
</dbReference>